<dbReference type="EMBL" id="MPPL01000001">
    <property type="protein sequence ID" value="OKS87940.1"/>
    <property type="molecule type" value="Genomic_DNA"/>
</dbReference>
<proteinExistence type="predicted"/>
<organism evidence="1 2">
    <name type="scientific">Mucilaginibacter polytrichastri</name>
    <dbReference type="NCBI Taxonomy" id="1302689"/>
    <lineage>
        <taxon>Bacteria</taxon>
        <taxon>Pseudomonadati</taxon>
        <taxon>Bacteroidota</taxon>
        <taxon>Sphingobacteriia</taxon>
        <taxon>Sphingobacteriales</taxon>
        <taxon>Sphingobacteriaceae</taxon>
        <taxon>Mucilaginibacter</taxon>
    </lineage>
</organism>
<reference evidence="1 2" key="1">
    <citation type="submission" date="2016-11" db="EMBL/GenBank/DDBJ databases">
        <title>Whole Genome Sequencing of Mucilaginibacter polytrichastri RG4-7(T) isolated from the moss sample.</title>
        <authorList>
            <person name="Li Y."/>
        </authorList>
    </citation>
    <scope>NUCLEOTIDE SEQUENCE [LARGE SCALE GENOMIC DNA]</scope>
    <source>
        <strain evidence="1 2">RG4-7</strain>
    </source>
</reference>
<dbReference type="STRING" id="1302689.RG47T_3404"/>
<sequence length="45" mass="5066">MFFFLLSLLFQSIFYPCSFSPASIKQQSLPENLKGFALFGCVLNA</sequence>
<comment type="caution">
    <text evidence="1">The sequence shown here is derived from an EMBL/GenBank/DDBJ whole genome shotgun (WGS) entry which is preliminary data.</text>
</comment>
<keyword evidence="2" id="KW-1185">Reference proteome</keyword>
<dbReference type="AlphaFoldDB" id="A0A1Q6A1P8"/>
<accession>A0A1Q6A1P8</accession>
<protein>
    <submittedName>
        <fullName evidence="1">Uncharacterized protein</fullName>
    </submittedName>
</protein>
<dbReference type="Proteomes" id="UP000186720">
    <property type="component" value="Unassembled WGS sequence"/>
</dbReference>
<gene>
    <name evidence="1" type="ORF">RG47T_3404</name>
</gene>
<name>A0A1Q6A1P8_9SPHI</name>
<evidence type="ECO:0000313" key="1">
    <source>
        <dbReference type="EMBL" id="OKS87940.1"/>
    </source>
</evidence>
<evidence type="ECO:0000313" key="2">
    <source>
        <dbReference type="Proteomes" id="UP000186720"/>
    </source>
</evidence>